<proteinExistence type="predicted"/>
<reference evidence="3" key="1">
    <citation type="submission" date="2023-06" db="EMBL/GenBank/DDBJ databases">
        <title>Genome-scale phylogeny and comparative genomics of the fungal order Sordariales.</title>
        <authorList>
            <consortium name="Lawrence Berkeley National Laboratory"/>
            <person name="Hensen N."/>
            <person name="Bonometti L."/>
            <person name="Westerberg I."/>
            <person name="Brannstrom I.O."/>
            <person name="Guillou S."/>
            <person name="Cros-Aarteil S."/>
            <person name="Calhoun S."/>
            <person name="Haridas S."/>
            <person name="Kuo A."/>
            <person name="Mondo S."/>
            <person name="Pangilinan J."/>
            <person name="Riley R."/>
            <person name="Labutti K."/>
            <person name="Andreopoulos B."/>
            <person name="Lipzen A."/>
            <person name="Chen C."/>
            <person name="Yanf M."/>
            <person name="Daum C."/>
            <person name="Ng V."/>
            <person name="Clum A."/>
            <person name="Steindorff A."/>
            <person name="Ohm R."/>
            <person name="Martin F."/>
            <person name="Silar P."/>
            <person name="Natvig D."/>
            <person name="Lalanne C."/>
            <person name="Gautier V."/>
            <person name="Ament-Velasquez S.L."/>
            <person name="Kruys A."/>
            <person name="Hutchinson M.I."/>
            <person name="Powell A.J."/>
            <person name="Barry K."/>
            <person name="Miller A.N."/>
            <person name="Grigoriev I.V."/>
            <person name="Debuchy R."/>
            <person name="Gladieux P."/>
            <person name="Thoren M.H."/>
            <person name="Johannesson H."/>
        </authorList>
    </citation>
    <scope>NUCLEOTIDE SEQUENCE</scope>
    <source>
        <strain evidence="3">CBS 606.72</strain>
    </source>
</reference>
<dbReference type="Pfam" id="PF06985">
    <property type="entry name" value="HET"/>
    <property type="match status" value="1"/>
</dbReference>
<dbReference type="PANTHER" id="PTHR33112">
    <property type="entry name" value="DOMAIN PROTEIN, PUTATIVE-RELATED"/>
    <property type="match status" value="1"/>
</dbReference>
<evidence type="ECO:0000313" key="3">
    <source>
        <dbReference type="EMBL" id="KAK0624149.1"/>
    </source>
</evidence>
<dbReference type="Gene3D" id="1.10.510.10">
    <property type="entry name" value="Transferase(Phosphotransferase) domain 1"/>
    <property type="match status" value="2"/>
</dbReference>
<name>A0AA39WYT4_9PEZI</name>
<dbReference type="EMBL" id="JAULSU010000003">
    <property type="protein sequence ID" value="KAK0624149.1"/>
    <property type="molecule type" value="Genomic_DNA"/>
</dbReference>
<comment type="caution">
    <text evidence="3">The sequence shown here is derived from an EMBL/GenBank/DDBJ whole genome shotgun (WGS) entry which is preliminary data.</text>
</comment>
<evidence type="ECO:0000313" key="4">
    <source>
        <dbReference type="Proteomes" id="UP001175000"/>
    </source>
</evidence>
<feature type="compositionally biased region" description="Basic and acidic residues" evidence="1">
    <location>
        <begin position="372"/>
        <end position="388"/>
    </location>
</feature>
<feature type="region of interest" description="Disordered" evidence="1">
    <location>
        <begin position="349"/>
        <end position="394"/>
    </location>
</feature>
<organism evidence="3 4">
    <name type="scientific">Immersiella caudata</name>
    <dbReference type="NCBI Taxonomy" id="314043"/>
    <lineage>
        <taxon>Eukaryota</taxon>
        <taxon>Fungi</taxon>
        <taxon>Dikarya</taxon>
        <taxon>Ascomycota</taxon>
        <taxon>Pezizomycotina</taxon>
        <taxon>Sordariomycetes</taxon>
        <taxon>Sordariomycetidae</taxon>
        <taxon>Sordariales</taxon>
        <taxon>Lasiosphaeriaceae</taxon>
        <taxon>Immersiella</taxon>
    </lineage>
</organism>
<dbReference type="PROSITE" id="PS50011">
    <property type="entry name" value="PROTEIN_KINASE_DOM"/>
    <property type="match status" value="1"/>
</dbReference>
<dbReference type="GO" id="GO:0004672">
    <property type="term" value="F:protein kinase activity"/>
    <property type="evidence" value="ECO:0007669"/>
    <property type="project" value="InterPro"/>
</dbReference>
<evidence type="ECO:0000256" key="1">
    <source>
        <dbReference type="SAM" id="MobiDB-lite"/>
    </source>
</evidence>
<dbReference type="GO" id="GO:0005524">
    <property type="term" value="F:ATP binding"/>
    <property type="evidence" value="ECO:0007669"/>
    <property type="project" value="InterPro"/>
</dbReference>
<dbReference type="Proteomes" id="UP001175000">
    <property type="component" value="Unassembled WGS sequence"/>
</dbReference>
<sequence length="1334" mass="150974">MRFFLASLFSPRSGNDGETELKTLRKEVQKSMEQNCTEHKRFFPAGRVEQLLTINRIRAVLSSDPSDDLVTFVSQYARRIFLALVCGDASVKDLVCLMRSCQEHGMIDDKLPVQPMSCIGRGDTGKCFPEHEPCLNVFHDSKWEDVMFRFRDDQCIFAPPVFSDQKFRYDLTAECILPFTSRGSGERDGHFSTVSEVILHQDHFVTEWKEGRGDNAQLRRVASQEPLRVALKKMKHLNEPGYNVRSAWEHEVLALNEIRNLRHPHLIFPLAAIKHGLEHYIMFEWADGGSLRDVWKLEDEDAKCLTPERVMCVVEQLLGIAGALAALHNTNTKTRTGLATRAPSLLPVASTSQAPVREPPRQQMLQIPRIRVQRESSDDDDESRRNSDIDQSYVSEDLDPESEVHWRHGDLKPDNILRFIGPLGRSWLGTLKIADLGLAKQHFLQTSRRNEQTQQRYTTSQYEAPEAMANLHSPRSRRYDIWSMGCIIFEFVIVLLYGTDGLDAFYGERKPGQVSTDTLYFTLDIENDTADVSHIVKHWMKAILRDPECSRPEGSAISDLIMLVRDRLLIVGLPEEHMTEKEKKDCRADAIEVQKLLERIRRSALDKGEKYLLASPTRYHTPVPPQSIAQWVAAKTEGGRYLRAPGSQAPRRELILHAAFLVRLTVWAPLDKTWNYPVDNDFAEEFFRDRPYNTSVFPRENRAVALCKNCARLNTWTSSSWTMRVGQATLNCRLHDLVLRECPMRSGTSESTVEIRRVESKLFVGGLSRPILSLLRSPRRSSMSETALSDIQIGFPNLQQVRDPMYFALLSRWLQDCNTNHPQCGRRKVWQSPRSPAQALLPTRLIDVGQLSPNGEKESEAVRLVETATFNGPEPLTNASYIALSHPWGMGSHNDHFCTTRQNLVSRIEHGMAVASLPDTLQDAVTITRALGVRYLWIDTICIIQGPDGDFNTEARLMETVFSFAYCVIAASRASGTSSGFLSPRRSPEFIALNTSINPRSTVLYITSHLDDFQSDVIDGPLNKRGWVLQERALARRTIYFTASQTYFECGAGVRCETLAKMTNNQASFLGDPAFPTVALKSSKGAKIRLYEILYKTYSALQFTKIWDRPIAIAGLEQRLVWAFNTHGGYGVFDGQFFGRSLLWKRDEKAEKNDGMKMIDFPVGDRRYYYVPSWSWMAYEGLIDFLDVPFDGVEWQHSDEEGVLSPWRQRADLNGEVDTIRGDAVWHTGKANEKTVLRAVGRQLAVPLEEAETRIVYDGGKGAGRGMGEVGVVVVGRQKTANKQSADVRALQHYVLVVGREEGDGTAYRRLGVARMPGSWIDQETGSGKRISVV</sequence>
<dbReference type="InterPro" id="IPR000719">
    <property type="entry name" value="Prot_kinase_dom"/>
</dbReference>
<dbReference type="InterPro" id="IPR010730">
    <property type="entry name" value="HET"/>
</dbReference>
<evidence type="ECO:0000259" key="2">
    <source>
        <dbReference type="PROSITE" id="PS50011"/>
    </source>
</evidence>
<keyword evidence="4" id="KW-1185">Reference proteome</keyword>
<dbReference type="Pfam" id="PF00069">
    <property type="entry name" value="Pkinase"/>
    <property type="match status" value="1"/>
</dbReference>
<accession>A0AA39WYT4</accession>
<gene>
    <name evidence="3" type="ORF">B0T14DRAFT_426215</name>
</gene>
<dbReference type="SMART" id="SM00220">
    <property type="entry name" value="S_TKc"/>
    <property type="match status" value="1"/>
</dbReference>
<dbReference type="SUPFAM" id="SSF56112">
    <property type="entry name" value="Protein kinase-like (PK-like)"/>
    <property type="match status" value="1"/>
</dbReference>
<dbReference type="PANTHER" id="PTHR33112:SF10">
    <property type="entry name" value="TOL"/>
    <property type="match status" value="1"/>
</dbReference>
<feature type="domain" description="Protein kinase" evidence="2">
    <location>
        <begin position="204"/>
        <end position="563"/>
    </location>
</feature>
<protein>
    <submittedName>
        <fullName evidence="3">Heterokaryon incompatibility protein-domain-containing protein</fullName>
    </submittedName>
</protein>
<dbReference type="InterPro" id="IPR011009">
    <property type="entry name" value="Kinase-like_dom_sf"/>
</dbReference>